<reference evidence="2 3" key="1">
    <citation type="submission" date="2019-03" db="EMBL/GenBank/DDBJ databases">
        <title>Genomic Encyclopedia of Type Strains, Phase IV (KMG-IV): sequencing the most valuable type-strain genomes for metagenomic binning, comparative biology and taxonomic classification.</title>
        <authorList>
            <person name="Goeker M."/>
        </authorList>
    </citation>
    <scope>NUCLEOTIDE SEQUENCE [LARGE SCALE GENOMIC DNA]</scope>
    <source>
        <strain evidence="2 3">DSM 11170</strain>
    </source>
</reference>
<sequence length="70" mass="7590">MKGRGGLVGRYGLVMEVHANEAVVLMPDGEFRRQPIDGEVPEVGDLMQVTEEPPTLTLTKKAEQDGEPLG</sequence>
<gene>
    <name evidence="2" type="ORF">EDD73_11012</name>
</gene>
<accession>A0A4R2RMD3</accession>
<feature type="domain" description="RsgI N-terminal anti-sigma" evidence="1">
    <location>
        <begin position="10"/>
        <end position="58"/>
    </location>
</feature>
<dbReference type="EMBL" id="SLXT01000010">
    <property type="protein sequence ID" value="TCP64313.1"/>
    <property type="molecule type" value="Genomic_DNA"/>
</dbReference>
<evidence type="ECO:0000259" key="1">
    <source>
        <dbReference type="PROSITE" id="PS51849"/>
    </source>
</evidence>
<dbReference type="Pfam" id="PF12791">
    <property type="entry name" value="RsgI_N"/>
    <property type="match status" value="1"/>
</dbReference>
<organism evidence="2 3">
    <name type="scientific">Heliophilum fasciatum</name>
    <dbReference type="NCBI Taxonomy" id="35700"/>
    <lineage>
        <taxon>Bacteria</taxon>
        <taxon>Bacillati</taxon>
        <taxon>Bacillota</taxon>
        <taxon>Clostridia</taxon>
        <taxon>Eubacteriales</taxon>
        <taxon>Heliobacteriaceae</taxon>
        <taxon>Heliophilum</taxon>
    </lineage>
</organism>
<comment type="caution">
    <text evidence="2">The sequence shown here is derived from an EMBL/GenBank/DDBJ whole genome shotgun (WGS) entry which is preliminary data.</text>
</comment>
<evidence type="ECO:0000313" key="2">
    <source>
        <dbReference type="EMBL" id="TCP64313.1"/>
    </source>
</evidence>
<evidence type="ECO:0000313" key="3">
    <source>
        <dbReference type="Proteomes" id="UP000294813"/>
    </source>
</evidence>
<dbReference type="InterPro" id="IPR024449">
    <property type="entry name" value="Anti-sigma_RsgI_N"/>
</dbReference>
<proteinExistence type="predicted"/>
<name>A0A4R2RMD3_9FIRM</name>
<keyword evidence="3" id="KW-1185">Reference proteome</keyword>
<dbReference type="AlphaFoldDB" id="A0A4R2RMD3"/>
<dbReference type="OrthoDB" id="9800626at2"/>
<protein>
    <submittedName>
        <fullName evidence="2">Anti-sigma factor-like protein</fullName>
    </submittedName>
</protein>
<dbReference type="PROSITE" id="PS51849">
    <property type="entry name" value="RSGI_N"/>
    <property type="match status" value="1"/>
</dbReference>
<dbReference type="Proteomes" id="UP000294813">
    <property type="component" value="Unassembled WGS sequence"/>
</dbReference>